<reference evidence="2" key="1">
    <citation type="journal article" date="2023" name="Genome Biol. Evol.">
        <title>Long-read-based Genome Assembly of Drosophila gunungcola Reveals Fewer Chemosensory Genes in Flower-breeding Species.</title>
        <authorList>
            <person name="Negi A."/>
            <person name="Liao B.Y."/>
            <person name="Yeh S.D."/>
        </authorList>
    </citation>
    <scope>NUCLEOTIDE SEQUENCE</scope>
    <source>
        <strain evidence="2">Sukarami</strain>
    </source>
</reference>
<dbReference type="Pfam" id="PF07707">
    <property type="entry name" value="BACK"/>
    <property type="match status" value="1"/>
</dbReference>
<keyword evidence="3" id="KW-1185">Reference proteome</keyword>
<accession>A0A9Q0BIE2</accession>
<proteinExistence type="predicted"/>
<dbReference type="EMBL" id="JAMKOV010000109">
    <property type="protein sequence ID" value="KAI8033707.1"/>
    <property type="molecule type" value="Genomic_DNA"/>
</dbReference>
<dbReference type="Pfam" id="PF15881">
    <property type="entry name" value="DUF4734"/>
    <property type="match status" value="1"/>
</dbReference>
<dbReference type="InterPro" id="IPR031750">
    <property type="entry name" value="DUF4734"/>
</dbReference>
<dbReference type="SMART" id="SM00875">
    <property type="entry name" value="BACK"/>
    <property type="match status" value="1"/>
</dbReference>
<dbReference type="AlphaFoldDB" id="A0A9Q0BIE2"/>
<dbReference type="Gene3D" id="1.25.40.420">
    <property type="match status" value="1"/>
</dbReference>
<dbReference type="InterPro" id="IPR011705">
    <property type="entry name" value="BACK"/>
</dbReference>
<sequence length="552" mass="64029">MFLLKKKMKTKEMKRVNRNDIQLKHPGVLITPNWDWTRYINQQIAPCPVAQPLVEVADPQWSSPLSNSSKLGFVGSVTGVISSYPPTLTMSSDQINHDFDDILTISRQRRLHNMGETWSVSKLLPTSEETEDENSSEISSLTLIADPEAIVPVLDLSHTIGARDFEVTSRLESANPNISFAEALQVKTGRKMVNYEIIWEAIKNRVNDDLELQFESMFCCVDRYLFTYFARNLRRCVGPFVHIPVQNMQMDLLTNIYEWMLADESGISIDHDLISFFLAAKFLGIKPLMNLSWYYFSPDHERGFWEANAFHTYLLAREQKCPDVMILMMSRLRRCFLPVVASSEFLDFEATEVACLLRQDTLGANSEDEVFFACLHWLEFDWSERQKHQVDLLGNIRFAHLSPGLRRSLANYPENEHIGAIGQLPEVVRWLWESTRYWQAIVVSDQKLADLGGHVQQILDMCLQDRVPDRYWVYCPDVPHHHDTRCPRHRELTFGTFKRFLTRLQTLSQDFMDSLKVVPDKNCLNYRCCDDLPGFERTCPKPPIYLEEFIPN</sequence>
<name>A0A9Q0BIE2_9MUSC</name>
<dbReference type="Proteomes" id="UP001059596">
    <property type="component" value="Unassembled WGS sequence"/>
</dbReference>
<protein>
    <recommendedName>
        <fullName evidence="1">BACK domain-containing protein</fullName>
    </recommendedName>
</protein>
<evidence type="ECO:0000313" key="3">
    <source>
        <dbReference type="Proteomes" id="UP001059596"/>
    </source>
</evidence>
<dbReference type="PANTHER" id="PTHR22667:SF0">
    <property type="entry name" value="AT01380P-RELATED"/>
    <property type="match status" value="1"/>
</dbReference>
<gene>
    <name evidence="2" type="ORF">M5D96_013530</name>
</gene>
<comment type="caution">
    <text evidence="2">The sequence shown here is derived from an EMBL/GenBank/DDBJ whole genome shotgun (WGS) entry which is preliminary data.</text>
</comment>
<evidence type="ECO:0000259" key="1">
    <source>
        <dbReference type="SMART" id="SM00875"/>
    </source>
</evidence>
<feature type="domain" description="BACK" evidence="1">
    <location>
        <begin position="309"/>
        <end position="410"/>
    </location>
</feature>
<dbReference type="PANTHER" id="PTHR22667">
    <property type="entry name" value="AT01380P-RELATED"/>
    <property type="match status" value="1"/>
</dbReference>
<dbReference type="OrthoDB" id="6350321at2759"/>
<evidence type="ECO:0000313" key="2">
    <source>
        <dbReference type="EMBL" id="KAI8033707.1"/>
    </source>
</evidence>
<organism evidence="2 3">
    <name type="scientific">Drosophila gunungcola</name>
    <name type="common">fruit fly</name>
    <dbReference type="NCBI Taxonomy" id="103775"/>
    <lineage>
        <taxon>Eukaryota</taxon>
        <taxon>Metazoa</taxon>
        <taxon>Ecdysozoa</taxon>
        <taxon>Arthropoda</taxon>
        <taxon>Hexapoda</taxon>
        <taxon>Insecta</taxon>
        <taxon>Pterygota</taxon>
        <taxon>Neoptera</taxon>
        <taxon>Endopterygota</taxon>
        <taxon>Diptera</taxon>
        <taxon>Brachycera</taxon>
        <taxon>Muscomorpha</taxon>
        <taxon>Ephydroidea</taxon>
        <taxon>Drosophilidae</taxon>
        <taxon>Drosophila</taxon>
        <taxon>Sophophora</taxon>
    </lineage>
</organism>